<name>A0ABN9ZK87_PIPNA</name>
<evidence type="ECO:0000313" key="1">
    <source>
        <dbReference type="EMBL" id="CAK6437079.1"/>
    </source>
</evidence>
<organism evidence="1 2">
    <name type="scientific">Pipistrellus nathusii</name>
    <name type="common">Nathusius' pipistrelle</name>
    <dbReference type="NCBI Taxonomy" id="59473"/>
    <lineage>
        <taxon>Eukaryota</taxon>
        <taxon>Metazoa</taxon>
        <taxon>Chordata</taxon>
        <taxon>Craniata</taxon>
        <taxon>Vertebrata</taxon>
        <taxon>Euteleostomi</taxon>
        <taxon>Mammalia</taxon>
        <taxon>Eutheria</taxon>
        <taxon>Laurasiatheria</taxon>
        <taxon>Chiroptera</taxon>
        <taxon>Yangochiroptera</taxon>
        <taxon>Vespertilionidae</taxon>
        <taxon>Pipistrellus</taxon>
    </lineage>
</organism>
<dbReference type="Proteomes" id="UP001314169">
    <property type="component" value="Chromosome 15"/>
</dbReference>
<proteinExistence type="predicted"/>
<accession>A0ABN9ZK87</accession>
<sequence length="117" mass="13329">MSLWCSWPKCGTHQFFVILIPLPPKKGIKEFNSLCVACLLCIVCVTSIGHCKHLKSIFSSSPPPKIFHRMSHPCNNPASVFLLAHDLFLPILSSLYTCFSGCYYNFQFQYSPIHFKE</sequence>
<gene>
    <name evidence="1" type="ORF">MPIPNATIZW_LOCUS5385</name>
</gene>
<keyword evidence="2" id="KW-1185">Reference proteome</keyword>
<dbReference type="EMBL" id="OY882872">
    <property type="protein sequence ID" value="CAK6437079.1"/>
    <property type="molecule type" value="Genomic_DNA"/>
</dbReference>
<evidence type="ECO:0000313" key="2">
    <source>
        <dbReference type="Proteomes" id="UP001314169"/>
    </source>
</evidence>
<reference evidence="1" key="1">
    <citation type="submission" date="2023-12" db="EMBL/GenBank/DDBJ databases">
        <authorList>
            <person name="Brown T."/>
        </authorList>
    </citation>
    <scope>NUCLEOTIDE SEQUENCE</scope>
</reference>
<protein>
    <submittedName>
        <fullName evidence="1">Uncharacterized protein</fullName>
    </submittedName>
</protein>